<evidence type="ECO:0000256" key="3">
    <source>
        <dbReference type="SAM" id="MobiDB-lite"/>
    </source>
</evidence>
<feature type="coiled-coil region" evidence="2">
    <location>
        <begin position="475"/>
        <end position="516"/>
    </location>
</feature>
<keyword evidence="1 2" id="KW-0175">Coiled coil</keyword>
<dbReference type="AlphaFoldDB" id="A0A1B6FYZ0"/>
<dbReference type="EMBL" id="GECZ01014377">
    <property type="protein sequence ID" value="JAS55392.1"/>
    <property type="molecule type" value="Transcribed_RNA"/>
</dbReference>
<reference evidence="4" key="1">
    <citation type="submission" date="2015-11" db="EMBL/GenBank/DDBJ databases">
        <title>De novo transcriptome assembly of four potential Pierce s Disease insect vectors from Arizona vineyards.</title>
        <authorList>
            <person name="Tassone E.E."/>
        </authorList>
    </citation>
    <scope>NUCLEOTIDE SEQUENCE</scope>
</reference>
<evidence type="ECO:0008006" key="5">
    <source>
        <dbReference type="Google" id="ProtNLM"/>
    </source>
</evidence>
<protein>
    <recommendedName>
        <fullName evidence="5">Bicaudal D-related protein homolog</fullName>
    </recommendedName>
</protein>
<proteinExistence type="predicted"/>
<evidence type="ECO:0000256" key="1">
    <source>
        <dbReference type="ARBA" id="ARBA00023054"/>
    </source>
</evidence>
<gene>
    <name evidence="4" type="ORF">g.25020</name>
</gene>
<evidence type="ECO:0000313" key="4">
    <source>
        <dbReference type="EMBL" id="JAS55392.1"/>
    </source>
</evidence>
<dbReference type="InterPro" id="IPR051149">
    <property type="entry name" value="Spindly/BICDR_Dynein_Adapter"/>
</dbReference>
<sequence length="555" mass="63687">MYATKYRNSLNLKRGMMHRDKMKPKYALEDYIYDVESRSLEPSADPEDVYAQLQQKEKDLILAAELGKALLEKNEELSRQNERLAEEYSQKLEVIEQDRHLLRRKLVASQAEYDTRTIELQADIKELQKVLNKTEHDLKTTEKEKALYIAELTDQNQRLTAQIKESSKTEEQLTLQLQGLRDQCNLRKTSLQDHQSSLEVLRDEIYLMSEKKSEMERRLHNVVSQRDTLSSALDEATDRIMMLEKTTREQESQLLATQRELEELRSGGSCGRDRLDLLTGTPSSLGNRSLHSEMECDESAFPVGDDLHQLKLEVVSVYDRVRSACQNLKHRTHRTDIPMSPDITIHQVKVGLLTSVVQELCDLVGELNTGDYNNSSVSVTDLEVELHRAQEAVDRMTRDLETRAEELKRRGETIMDLTGKLSVKEVELTGTKEELELARADLKDAGGLAKDEMVQKAFEVRDGAVARKNATLLQLAHTRIELMQANSQLMEAIQQKVELSQQLDQWQMDMQALLDEQMRRKLANPEPEIPSSGQSTPASAERKRPSRRLFGLFQR</sequence>
<feature type="coiled-coil region" evidence="2">
    <location>
        <begin position="379"/>
        <end position="410"/>
    </location>
</feature>
<dbReference type="PANTHER" id="PTHR32123:SF13">
    <property type="entry name" value="BICAUDAL D-RELATED PROTEIN HOMOLOG"/>
    <property type="match status" value="1"/>
</dbReference>
<accession>A0A1B6FYZ0</accession>
<feature type="region of interest" description="Disordered" evidence="3">
    <location>
        <begin position="520"/>
        <end position="555"/>
    </location>
</feature>
<dbReference type="PANTHER" id="PTHR32123">
    <property type="entry name" value="BICD FAMILY-LIKE CARGO ADAPTER"/>
    <property type="match status" value="1"/>
</dbReference>
<organism evidence="4">
    <name type="scientific">Cuerna arida</name>
    <dbReference type="NCBI Taxonomy" id="1464854"/>
    <lineage>
        <taxon>Eukaryota</taxon>
        <taxon>Metazoa</taxon>
        <taxon>Ecdysozoa</taxon>
        <taxon>Arthropoda</taxon>
        <taxon>Hexapoda</taxon>
        <taxon>Insecta</taxon>
        <taxon>Pterygota</taxon>
        <taxon>Neoptera</taxon>
        <taxon>Paraneoptera</taxon>
        <taxon>Hemiptera</taxon>
        <taxon>Auchenorrhyncha</taxon>
        <taxon>Membracoidea</taxon>
        <taxon>Cicadellidae</taxon>
        <taxon>Cicadellinae</taxon>
        <taxon>Proconiini</taxon>
        <taxon>Cuerna</taxon>
    </lineage>
</organism>
<name>A0A1B6FYZ0_9HEMI</name>
<feature type="coiled-coil region" evidence="2">
    <location>
        <begin position="63"/>
        <end position="253"/>
    </location>
</feature>
<evidence type="ECO:0000256" key="2">
    <source>
        <dbReference type="SAM" id="Coils"/>
    </source>
</evidence>